<organism evidence="1 2">
    <name type="scientific">Fonsecaea erecta</name>
    <dbReference type="NCBI Taxonomy" id="1367422"/>
    <lineage>
        <taxon>Eukaryota</taxon>
        <taxon>Fungi</taxon>
        <taxon>Dikarya</taxon>
        <taxon>Ascomycota</taxon>
        <taxon>Pezizomycotina</taxon>
        <taxon>Eurotiomycetes</taxon>
        <taxon>Chaetothyriomycetidae</taxon>
        <taxon>Chaetothyriales</taxon>
        <taxon>Herpotrichiellaceae</taxon>
        <taxon>Fonsecaea</taxon>
    </lineage>
</organism>
<sequence length="206" mass="23557">MALVAPYSVEAYNSLPHLLDAHQNFVNADPMELLHNEIGELFYKHDVYRDLAVCLLHRHFPMTDGEKLVEFGSVASPWSYRQQDTDLMGGRVKARSWMFRKGRLLAYEFGYDNTRSGSTYGDLPEKPAFYLEFGQLLERNHLEDILGLTLLGDGLQPGTMKLEKTFGNTNVMFVVAEEDWDQGKESIIAQWEYKEDGKGATMPVRK</sequence>
<accession>A0A178ZS86</accession>
<dbReference type="RefSeq" id="XP_018695899.1">
    <property type="nucleotide sequence ID" value="XM_018833275.1"/>
</dbReference>
<gene>
    <name evidence="1" type="ORF">AYL99_01759</name>
</gene>
<name>A0A178ZS86_9EURO</name>
<dbReference type="Proteomes" id="UP000078343">
    <property type="component" value="Unassembled WGS sequence"/>
</dbReference>
<proteinExistence type="predicted"/>
<dbReference type="OrthoDB" id="2322999at2759"/>
<dbReference type="STRING" id="1367422.A0A178ZS86"/>
<dbReference type="AlphaFoldDB" id="A0A178ZS86"/>
<dbReference type="GeneID" id="30005929"/>
<dbReference type="EMBL" id="LVYI01000002">
    <property type="protein sequence ID" value="OAP62532.1"/>
    <property type="molecule type" value="Genomic_DNA"/>
</dbReference>
<protein>
    <submittedName>
        <fullName evidence="1">Uncharacterized protein</fullName>
    </submittedName>
</protein>
<evidence type="ECO:0000313" key="1">
    <source>
        <dbReference type="EMBL" id="OAP62532.1"/>
    </source>
</evidence>
<keyword evidence="2" id="KW-1185">Reference proteome</keyword>
<evidence type="ECO:0000313" key="2">
    <source>
        <dbReference type="Proteomes" id="UP000078343"/>
    </source>
</evidence>
<comment type="caution">
    <text evidence="1">The sequence shown here is derived from an EMBL/GenBank/DDBJ whole genome shotgun (WGS) entry which is preliminary data.</text>
</comment>
<reference evidence="1 2" key="1">
    <citation type="submission" date="2016-04" db="EMBL/GenBank/DDBJ databases">
        <title>Draft genome of Fonsecaea erecta CBS 125763.</title>
        <authorList>
            <person name="Weiss V.A."/>
            <person name="Vicente V.A."/>
            <person name="Raittz R.T."/>
            <person name="Moreno L.F."/>
            <person name="De Souza E.M."/>
            <person name="Pedrosa F.O."/>
            <person name="Steffens M.B."/>
            <person name="Faoro H."/>
            <person name="Tadra-Sfeir M.Z."/>
            <person name="Najafzadeh M.J."/>
            <person name="Felipe M.S."/>
            <person name="Teixeira M."/>
            <person name="Sun J."/>
            <person name="Xi L."/>
            <person name="Gomes R."/>
            <person name="De Azevedo C.M."/>
            <person name="Salgado C.G."/>
            <person name="Da Silva M.B."/>
            <person name="Nascimento M.F."/>
            <person name="Queiroz-Telles F."/>
            <person name="Attili D.S."/>
            <person name="Gorbushina A."/>
        </authorList>
    </citation>
    <scope>NUCLEOTIDE SEQUENCE [LARGE SCALE GENOMIC DNA]</scope>
    <source>
        <strain evidence="1 2">CBS 125763</strain>
    </source>
</reference>